<name>A0A448WVX5_9PLAT</name>
<evidence type="ECO:0000313" key="2">
    <source>
        <dbReference type="EMBL" id="VEL21509.1"/>
    </source>
</evidence>
<evidence type="ECO:0000313" key="3">
    <source>
        <dbReference type="Proteomes" id="UP000784294"/>
    </source>
</evidence>
<feature type="non-terminal residue" evidence="2">
    <location>
        <position position="1"/>
    </location>
</feature>
<feature type="compositionally biased region" description="Polar residues" evidence="1">
    <location>
        <begin position="103"/>
        <end position="115"/>
    </location>
</feature>
<reference evidence="2" key="1">
    <citation type="submission" date="2018-11" db="EMBL/GenBank/DDBJ databases">
        <authorList>
            <consortium name="Pathogen Informatics"/>
        </authorList>
    </citation>
    <scope>NUCLEOTIDE SEQUENCE</scope>
</reference>
<feature type="compositionally biased region" description="Basic and acidic residues" evidence="1">
    <location>
        <begin position="80"/>
        <end position="89"/>
    </location>
</feature>
<comment type="caution">
    <text evidence="2">The sequence shown here is derived from an EMBL/GenBank/DDBJ whole genome shotgun (WGS) entry which is preliminary data.</text>
</comment>
<protein>
    <submittedName>
        <fullName evidence="2">Uncharacterized protein</fullName>
    </submittedName>
</protein>
<dbReference type="EMBL" id="CAAALY010051706">
    <property type="protein sequence ID" value="VEL21509.1"/>
    <property type="molecule type" value="Genomic_DNA"/>
</dbReference>
<proteinExistence type="predicted"/>
<keyword evidence="3" id="KW-1185">Reference proteome</keyword>
<dbReference type="Proteomes" id="UP000784294">
    <property type="component" value="Unassembled WGS sequence"/>
</dbReference>
<evidence type="ECO:0000256" key="1">
    <source>
        <dbReference type="SAM" id="MobiDB-lite"/>
    </source>
</evidence>
<feature type="compositionally biased region" description="Basic residues" evidence="1">
    <location>
        <begin position="139"/>
        <end position="152"/>
    </location>
</feature>
<dbReference type="AlphaFoldDB" id="A0A448WVX5"/>
<feature type="region of interest" description="Disordered" evidence="1">
    <location>
        <begin position="80"/>
        <end position="178"/>
    </location>
</feature>
<organism evidence="2 3">
    <name type="scientific">Protopolystoma xenopodis</name>
    <dbReference type="NCBI Taxonomy" id="117903"/>
    <lineage>
        <taxon>Eukaryota</taxon>
        <taxon>Metazoa</taxon>
        <taxon>Spiralia</taxon>
        <taxon>Lophotrochozoa</taxon>
        <taxon>Platyhelminthes</taxon>
        <taxon>Monogenea</taxon>
        <taxon>Polyopisthocotylea</taxon>
        <taxon>Polystomatidea</taxon>
        <taxon>Polystomatidae</taxon>
        <taxon>Protopolystoma</taxon>
    </lineage>
</organism>
<gene>
    <name evidence="2" type="ORF">PXEA_LOCUS14949</name>
</gene>
<sequence>SNKIFTLLTAILADIYDELTADYQRALEATQSVHEVEEMTGADAPLQPDLPLLPWKPRQISAKLLELGLVSNRAEFGKYPRRLDRQPSRDRKHIRRSRLESDPGNSLSDANQTEIRTSEDSDEFQGSEIIRRPLLRSGSKAKSRVHVKRRRRDNLEAESEIVSSLKSDERVEEDEDDMPLAALSILAESDRISSNR</sequence>
<accession>A0A448WVX5</accession>